<dbReference type="FunFam" id="3.30.760.10:FF:000003">
    <property type="entry name" value="Eukaryotic translation initiation factor 4E"/>
    <property type="match status" value="1"/>
</dbReference>
<evidence type="ECO:0000313" key="23">
    <source>
        <dbReference type="EMBL" id="KAF2565944.1"/>
    </source>
</evidence>
<dbReference type="InterPro" id="IPR001194">
    <property type="entry name" value="cDENN_dom"/>
</dbReference>
<keyword evidence="6" id="KW-0328">Glycosyltransferase</keyword>
<evidence type="ECO:0000256" key="18">
    <source>
        <dbReference type="ARBA" id="ARBA00023277"/>
    </source>
</evidence>
<keyword evidence="12" id="KW-0735">Signal-anchor</keyword>
<evidence type="ECO:0000259" key="22">
    <source>
        <dbReference type="PROSITE" id="PS50211"/>
    </source>
</evidence>
<keyword evidence="8" id="KW-0812">Transmembrane</keyword>
<dbReference type="GO" id="GO:0016757">
    <property type="term" value="F:glycosyltransferase activity"/>
    <property type="evidence" value="ECO:0007669"/>
    <property type="project" value="UniProtKB-KW"/>
</dbReference>
<dbReference type="Proteomes" id="UP000712281">
    <property type="component" value="Unassembled WGS sequence"/>
</dbReference>
<dbReference type="SMART" id="SM00799">
    <property type="entry name" value="DENN"/>
    <property type="match status" value="1"/>
</dbReference>
<dbReference type="PANTHER" id="PTHR31741">
    <property type="entry name" value="OS02G0726500 PROTEIN-RELATED"/>
    <property type="match status" value="1"/>
</dbReference>
<evidence type="ECO:0000256" key="21">
    <source>
        <dbReference type="SAM" id="MobiDB-lite"/>
    </source>
</evidence>
<dbReference type="Gene3D" id="3.40.50.11500">
    <property type="match status" value="1"/>
</dbReference>
<evidence type="ECO:0000256" key="12">
    <source>
        <dbReference type="ARBA" id="ARBA00022968"/>
    </source>
</evidence>
<keyword evidence="9" id="KW-0810">Translation regulation</keyword>
<keyword evidence="15" id="KW-1015">Disulfide bond</keyword>
<dbReference type="GO" id="GO:0006417">
    <property type="term" value="P:regulation of translation"/>
    <property type="evidence" value="ECO:0007669"/>
    <property type="project" value="UniProtKB-KW"/>
</dbReference>
<dbReference type="InterPro" id="IPR019378">
    <property type="entry name" value="GDP-Fuc_O-FucTrfase"/>
</dbReference>
<dbReference type="SMART" id="SM00800">
    <property type="entry name" value="uDENN"/>
    <property type="match status" value="1"/>
</dbReference>
<dbReference type="GO" id="GO:0016020">
    <property type="term" value="C:membrane"/>
    <property type="evidence" value="ECO:0007669"/>
    <property type="project" value="UniProtKB-SubCell"/>
</dbReference>
<dbReference type="InterPro" id="IPR005113">
    <property type="entry name" value="uDENN_dom"/>
</dbReference>
<evidence type="ECO:0000256" key="8">
    <source>
        <dbReference type="ARBA" id="ARBA00022692"/>
    </source>
</evidence>
<feature type="compositionally biased region" description="Polar residues" evidence="21">
    <location>
        <begin position="972"/>
        <end position="991"/>
    </location>
</feature>
<dbReference type="Pfam" id="PF03456">
    <property type="entry name" value="uDENN"/>
    <property type="match status" value="1"/>
</dbReference>
<dbReference type="InterPro" id="IPR037516">
    <property type="entry name" value="Tripartite_DENN"/>
</dbReference>
<comment type="pathway">
    <text evidence="2">Glycan metabolism.</text>
</comment>
<evidence type="ECO:0000256" key="7">
    <source>
        <dbReference type="ARBA" id="ARBA00022679"/>
    </source>
</evidence>
<evidence type="ECO:0000256" key="3">
    <source>
        <dbReference type="ARBA" id="ARBA00007737"/>
    </source>
</evidence>
<dbReference type="Pfam" id="PF01652">
    <property type="entry name" value="IF4E"/>
    <property type="match status" value="1"/>
</dbReference>
<keyword evidence="18" id="KW-0119">Carbohydrate metabolism</keyword>
<keyword evidence="16" id="KW-0325">Glycoprotein</keyword>
<organism evidence="23 24">
    <name type="scientific">Brassica cretica</name>
    <name type="common">Mustard</name>
    <dbReference type="NCBI Taxonomy" id="69181"/>
    <lineage>
        <taxon>Eukaryota</taxon>
        <taxon>Viridiplantae</taxon>
        <taxon>Streptophyta</taxon>
        <taxon>Embryophyta</taxon>
        <taxon>Tracheophyta</taxon>
        <taxon>Spermatophyta</taxon>
        <taxon>Magnoliopsida</taxon>
        <taxon>eudicotyledons</taxon>
        <taxon>Gunneridae</taxon>
        <taxon>Pentapetalae</taxon>
        <taxon>rosids</taxon>
        <taxon>malvids</taxon>
        <taxon>Brassicales</taxon>
        <taxon>Brassicaceae</taxon>
        <taxon>Brassiceae</taxon>
        <taxon>Brassica</taxon>
    </lineage>
</organism>
<proteinExistence type="inferred from homology"/>
<keyword evidence="14" id="KW-0472">Membrane</keyword>
<dbReference type="InterPro" id="IPR001040">
    <property type="entry name" value="TIF_eIF_4E"/>
</dbReference>
<evidence type="ECO:0000256" key="10">
    <source>
        <dbReference type="ARBA" id="ARBA00022884"/>
    </source>
</evidence>
<comment type="caution">
    <text evidence="23">The sequence shown here is derived from an EMBL/GenBank/DDBJ whole genome shotgun (WGS) entry which is preliminary data.</text>
</comment>
<evidence type="ECO:0000256" key="13">
    <source>
        <dbReference type="ARBA" id="ARBA00022989"/>
    </source>
</evidence>
<evidence type="ECO:0000256" key="9">
    <source>
        <dbReference type="ARBA" id="ARBA00022845"/>
    </source>
</evidence>
<evidence type="ECO:0000313" key="24">
    <source>
        <dbReference type="Proteomes" id="UP000712281"/>
    </source>
</evidence>
<dbReference type="PROSITE" id="PS00813">
    <property type="entry name" value="IF4E"/>
    <property type="match status" value="1"/>
</dbReference>
<dbReference type="GO" id="GO:0006004">
    <property type="term" value="P:fucose metabolic process"/>
    <property type="evidence" value="ECO:0007669"/>
    <property type="project" value="UniProtKB-KW"/>
</dbReference>
<dbReference type="GO" id="GO:0003723">
    <property type="term" value="F:RNA binding"/>
    <property type="evidence" value="ECO:0007669"/>
    <property type="project" value="UniProtKB-KW"/>
</dbReference>
<keyword evidence="11" id="KW-0648">Protein biosynthesis</keyword>
<keyword evidence="17" id="KW-0294">Fucose metabolism</keyword>
<dbReference type="Gene3D" id="3.30.450.200">
    <property type="match status" value="1"/>
</dbReference>
<sequence>MATEDVNEALAAAEVRATETTEKQPAHKLERKWSFWFDNQSKPKQGAAWGASLRKAYTFDTVQDFWGLHETIFIPSKLTANAEIHMFKAGVEPKWEDPECAHGGKWTYVVANNRKPALDKAWLETLMALVGEQFDEADEICGVVASVRPKQDKLSLWTRTKSNEAVLMGIGKKWKEILDVTDKITFTNHYSGVWAKPESGNYSQCIDSLRRRKKLAANTNGYLLINANGGLNQMRFGICDMVAVAKIMKATLVLPSLDHSSYWADDSGFKDLFDWQHFIEELKDDIHIVETLPSELAGVEPFVKTPISWSKVGYYKKEVLPLLKQHIVMYLTHTDSRLANNDLPDSVQKLRCRVNYRALKYSAPIEELGNVLVSRMRQNRGPYLALHLRQVALFILSNLYEKDMLAFTGCSHSLTAEEDEELRQMRYEVAHWKEKEINGTERRLQGGCPLTPRETSLLLRALEFPSSSRIYLVAGEAYGNGSMDPLNTDYPNIFSHSTLATKEELSPFNNHQNMLAGLDYIVALQSEVFLYTYDGNMAKAVQGHRRFENFKKTINPDKMSFVKLVDALDEGRISWKKFSSKVKKLHKDRNGAPYNRESGEFPKLEESFYANPLPGCICETTDEEEEKSDDYQKLKIEKTVSKTNLRNLHRLDHRPLKDPSRLFESVVVVGLHPNCDIQALESQYIARKSEGSTGRLRSALQVSQNHSRVEPTLEPQVLLVYPPDKEPPIKFKDLRSFCFPGGIEVHAVERTPSMSELNEIILSQEHLRPSDLSFVFRLQVADNSTLYGCCLLVEEIVNKPSRLLSTVLDKQPACSSLSRYVMTTRRCYCILTRLPFFELHFGVLNSIFLEERLEHLISGISCASLEPPSIAESLNDSTLKQRDSGGDTNEQSGEAEESSDNGTCDETQKLERIGMCFPESNNHVAEADDSSPVVRESCLPNPGPLLRCPYLDEVSDSSSSFQAEPCERRQFRTNAGDTETNEASFSGQEDGSSNLDILEWAKSKKNGSLQILSEYYQSKCPERGSTITFHPLEHLHPVNYHRPDEAALHTVGSAIDLRSCSTSLEFAEAHTALMAEEEAAALSTWAVASLCGSLRLDNVLMILAGALLENKIVFICSNLGILAASVLSIIPIIRPFRWQSLLMPVLPDDMLEFLDAPVPYIVGVKNKTSEVQSKLTNVVVVDVIKNQVKSPSIPQLPQYRDLYNALSPYHSKLVGESYLAKKRPVYECTDVQVEAAKGFLDVLRLYLDSLCSNLQSHTITNVQSNNDKVSLLLKESFIDSFPSRHRPFMKLFLDTQLFSVHTDLVLSFIQKL</sequence>
<dbReference type="PANTHER" id="PTHR31741:SF8">
    <property type="entry name" value="O-FUCOSYLTRANSFERASE 35"/>
    <property type="match status" value="1"/>
</dbReference>
<comment type="similarity">
    <text evidence="3">Belongs to the glycosyltransferase GT106 family.</text>
</comment>
<dbReference type="EMBL" id="QGKW02001911">
    <property type="protein sequence ID" value="KAF2565944.1"/>
    <property type="molecule type" value="Genomic_DNA"/>
</dbReference>
<evidence type="ECO:0000256" key="1">
    <source>
        <dbReference type="ARBA" id="ARBA00004606"/>
    </source>
</evidence>
<evidence type="ECO:0000256" key="2">
    <source>
        <dbReference type="ARBA" id="ARBA00004881"/>
    </source>
</evidence>
<reference evidence="23" key="1">
    <citation type="submission" date="2019-12" db="EMBL/GenBank/DDBJ databases">
        <title>Genome sequencing and annotation of Brassica cretica.</title>
        <authorList>
            <person name="Studholme D.J."/>
            <person name="Sarris P.F."/>
        </authorList>
    </citation>
    <scope>NUCLEOTIDE SEQUENCE</scope>
    <source>
        <strain evidence="23">PFS-001/15</strain>
        <tissue evidence="23">Leaf</tissue>
    </source>
</reference>
<dbReference type="CDD" id="cd11299">
    <property type="entry name" value="O-FucT_plant"/>
    <property type="match status" value="1"/>
</dbReference>
<dbReference type="GO" id="GO:0003743">
    <property type="term" value="F:translation initiation factor activity"/>
    <property type="evidence" value="ECO:0007669"/>
    <property type="project" value="UniProtKB-KW"/>
</dbReference>
<keyword evidence="13" id="KW-1133">Transmembrane helix</keyword>
<dbReference type="PROSITE" id="PS50211">
    <property type="entry name" value="DENN"/>
    <property type="match status" value="1"/>
</dbReference>
<dbReference type="InterPro" id="IPR023398">
    <property type="entry name" value="TIF_eIF4e-like"/>
</dbReference>
<keyword evidence="5" id="KW-0396">Initiation factor</keyword>
<evidence type="ECO:0000256" key="6">
    <source>
        <dbReference type="ARBA" id="ARBA00022676"/>
    </source>
</evidence>
<dbReference type="GO" id="GO:0009507">
    <property type="term" value="C:chloroplast"/>
    <property type="evidence" value="ECO:0007669"/>
    <property type="project" value="TreeGrafter"/>
</dbReference>
<keyword evidence="7" id="KW-0808">Transferase</keyword>
<evidence type="ECO:0000256" key="4">
    <source>
        <dbReference type="ARBA" id="ARBA00009860"/>
    </source>
</evidence>
<dbReference type="InterPro" id="IPR019770">
    <property type="entry name" value="TIF_eIF_4E_CS"/>
</dbReference>
<dbReference type="InterPro" id="IPR024709">
    <property type="entry name" value="FucosylTrfase_pln"/>
</dbReference>
<evidence type="ECO:0000256" key="15">
    <source>
        <dbReference type="ARBA" id="ARBA00023157"/>
    </source>
</evidence>
<evidence type="ECO:0000256" key="16">
    <source>
        <dbReference type="ARBA" id="ARBA00023180"/>
    </source>
</evidence>
<feature type="domain" description="UDENN" evidence="22">
    <location>
        <begin position="697"/>
        <end position="1312"/>
    </location>
</feature>
<evidence type="ECO:0000256" key="19">
    <source>
        <dbReference type="ARBA" id="ARBA00030245"/>
    </source>
</evidence>
<evidence type="ECO:0000256" key="14">
    <source>
        <dbReference type="ARBA" id="ARBA00023136"/>
    </source>
</evidence>
<name>A0A8S9I840_BRACR</name>
<dbReference type="Gene3D" id="3.30.760.10">
    <property type="entry name" value="RNA Cap, Translation Initiation Factor Eif4e"/>
    <property type="match status" value="1"/>
</dbReference>
<feature type="region of interest" description="Disordered" evidence="21">
    <location>
        <begin position="959"/>
        <end position="991"/>
    </location>
</feature>
<dbReference type="SUPFAM" id="SSF55418">
    <property type="entry name" value="eIF4e-like"/>
    <property type="match status" value="1"/>
</dbReference>
<gene>
    <name evidence="23" type="ORF">F2Q68_00026699</name>
</gene>
<comment type="subcellular location">
    <subcellularLocation>
        <location evidence="1">Membrane</location>
        <topology evidence="1">Single-pass type II membrane protein</topology>
    </subcellularLocation>
</comment>
<dbReference type="InterPro" id="IPR043153">
    <property type="entry name" value="DENN_C"/>
</dbReference>
<feature type="region of interest" description="Disordered" evidence="21">
    <location>
        <begin position="876"/>
        <end position="904"/>
    </location>
</feature>
<evidence type="ECO:0000256" key="20">
    <source>
        <dbReference type="ARBA" id="ARBA00030350"/>
    </source>
</evidence>
<comment type="similarity">
    <text evidence="4">Belongs to the eukaryotic initiation factor 4E family.</text>
</comment>
<dbReference type="Pfam" id="PF10250">
    <property type="entry name" value="O-FucT"/>
    <property type="match status" value="1"/>
</dbReference>
<dbReference type="Pfam" id="PF02141">
    <property type="entry name" value="DENN"/>
    <property type="match status" value="1"/>
</dbReference>
<dbReference type="GO" id="GO:0005794">
    <property type="term" value="C:Golgi apparatus"/>
    <property type="evidence" value="ECO:0007669"/>
    <property type="project" value="TreeGrafter"/>
</dbReference>
<evidence type="ECO:0000256" key="5">
    <source>
        <dbReference type="ARBA" id="ARBA00022540"/>
    </source>
</evidence>
<evidence type="ECO:0000256" key="11">
    <source>
        <dbReference type="ARBA" id="ARBA00022917"/>
    </source>
</evidence>
<dbReference type="GO" id="GO:0009615">
    <property type="term" value="P:response to virus"/>
    <property type="evidence" value="ECO:0007669"/>
    <property type="project" value="UniProtKB-ARBA"/>
</dbReference>
<evidence type="ECO:0000256" key="17">
    <source>
        <dbReference type="ARBA" id="ARBA00023253"/>
    </source>
</evidence>
<accession>A0A8S9I840</accession>
<protein>
    <recommendedName>
        <fullName evidence="20">O-fucosyltransferase family protein</fullName>
    </recommendedName>
    <alternativeName>
        <fullName evidence="19">mRNA cap-binding protein</fullName>
    </alternativeName>
</protein>
<keyword evidence="10" id="KW-0694">RNA-binding</keyword>